<name>A0A383EDH9_9ZZZZ</name>
<evidence type="ECO:0008006" key="2">
    <source>
        <dbReference type="Google" id="ProtNLM"/>
    </source>
</evidence>
<dbReference type="InterPro" id="IPR039437">
    <property type="entry name" value="FrzH/put_lumazine-bd"/>
</dbReference>
<feature type="non-terminal residue" evidence="1">
    <location>
        <position position="1"/>
    </location>
</feature>
<protein>
    <recommendedName>
        <fullName evidence="2">Nuclear transport factor 2 family protein</fullName>
    </recommendedName>
</protein>
<accession>A0A383EDH9</accession>
<sequence length="120" mass="13178">KSAITETITMYLDGIRKHDTKLISAAFHPQAILSSHYEEEFSIVPAARSIVDYMNTTPPATESSPDFSGEILSIEQKGTMATAVIAENALEGLNFTTYFHLHKVDGNWLISSKATYGEPV</sequence>
<gene>
    <name evidence="1" type="ORF">METZ01_LOCUS507032</name>
</gene>
<reference evidence="1" key="1">
    <citation type="submission" date="2018-05" db="EMBL/GenBank/DDBJ databases">
        <authorList>
            <person name="Lanie J.A."/>
            <person name="Ng W.-L."/>
            <person name="Kazmierczak K.M."/>
            <person name="Andrzejewski T.M."/>
            <person name="Davidsen T.M."/>
            <person name="Wayne K.J."/>
            <person name="Tettelin H."/>
            <person name="Glass J.I."/>
            <person name="Rusch D."/>
            <person name="Podicherti R."/>
            <person name="Tsui H.-C.T."/>
            <person name="Winkler M.E."/>
        </authorList>
    </citation>
    <scope>NUCLEOTIDE SEQUENCE</scope>
</reference>
<dbReference type="Gene3D" id="3.10.450.50">
    <property type="match status" value="1"/>
</dbReference>
<evidence type="ECO:0000313" key="1">
    <source>
        <dbReference type="EMBL" id="SVE54178.1"/>
    </source>
</evidence>
<dbReference type="SUPFAM" id="SSF54427">
    <property type="entry name" value="NTF2-like"/>
    <property type="match status" value="1"/>
</dbReference>
<dbReference type="EMBL" id="UINC01224519">
    <property type="protein sequence ID" value="SVE54178.1"/>
    <property type="molecule type" value="Genomic_DNA"/>
</dbReference>
<proteinExistence type="predicted"/>
<dbReference type="InterPro" id="IPR032710">
    <property type="entry name" value="NTF2-like_dom_sf"/>
</dbReference>
<dbReference type="AlphaFoldDB" id="A0A383EDH9"/>
<dbReference type="Pfam" id="PF12893">
    <property type="entry name" value="Lumazine_bd_2"/>
    <property type="match status" value="1"/>
</dbReference>
<organism evidence="1">
    <name type="scientific">marine metagenome</name>
    <dbReference type="NCBI Taxonomy" id="408172"/>
    <lineage>
        <taxon>unclassified sequences</taxon>
        <taxon>metagenomes</taxon>
        <taxon>ecological metagenomes</taxon>
    </lineage>
</organism>